<dbReference type="CDD" id="cd04179">
    <property type="entry name" value="DPM_DPG-synthase_like"/>
    <property type="match status" value="1"/>
</dbReference>
<evidence type="ECO:0000256" key="1">
    <source>
        <dbReference type="SAM" id="Phobius"/>
    </source>
</evidence>
<keyword evidence="1" id="KW-0812">Transmembrane</keyword>
<keyword evidence="3" id="KW-0808">Transferase</keyword>
<dbReference type="OrthoDB" id="9810303at2"/>
<keyword evidence="1" id="KW-0472">Membrane</keyword>
<dbReference type="EMBL" id="QLMI01000004">
    <property type="protein sequence ID" value="RAK22666.1"/>
    <property type="molecule type" value="Genomic_DNA"/>
</dbReference>
<dbReference type="Pfam" id="PF00535">
    <property type="entry name" value="Glycos_transf_2"/>
    <property type="match status" value="1"/>
</dbReference>
<accession>A0A327YQR8</accession>
<reference evidence="3 4" key="1">
    <citation type="submission" date="2018-06" db="EMBL/GenBank/DDBJ databases">
        <title>Genomic Encyclopedia of Type Strains, Phase III (KMG-III): the genomes of soil and plant-associated and newly described type strains.</title>
        <authorList>
            <person name="Whitman W."/>
        </authorList>
    </citation>
    <scope>NUCLEOTIDE SEQUENCE [LARGE SCALE GENOMIC DNA]</scope>
    <source>
        <strain evidence="3 4">CGMCC 1.12398</strain>
    </source>
</reference>
<evidence type="ECO:0000313" key="3">
    <source>
        <dbReference type="EMBL" id="RAK22666.1"/>
    </source>
</evidence>
<comment type="caution">
    <text evidence="3">The sequence shown here is derived from an EMBL/GenBank/DDBJ whole genome shotgun (WGS) entry which is preliminary data.</text>
</comment>
<organism evidence="3 4">
    <name type="scientific">Flavobacterium aquaticum</name>
    <dbReference type="NCBI Taxonomy" id="1236486"/>
    <lineage>
        <taxon>Bacteria</taxon>
        <taxon>Pseudomonadati</taxon>
        <taxon>Bacteroidota</taxon>
        <taxon>Flavobacteriia</taxon>
        <taxon>Flavobacteriales</taxon>
        <taxon>Flavobacteriaceae</taxon>
        <taxon>Flavobacterium</taxon>
    </lineage>
</organism>
<evidence type="ECO:0000259" key="2">
    <source>
        <dbReference type="Pfam" id="PF00535"/>
    </source>
</evidence>
<dbReference type="Proteomes" id="UP000249620">
    <property type="component" value="Unassembled WGS sequence"/>
</dbReference>
<dbReference type="GO" id="GO:0016740">
    <property type="term" value="F:transferase activity"/>
    <property type="evidence" value="ECO:0007669"/>
    <property type="project" value="UniProtKB-KW"/>
</dbReference>
<dbReference type="Gene3D" id="3.90.550.10">
    <property type="entry name" value="Spore Coat Polysaccharide Biosynthesis Protein SpsA, Chain A"/>
    <property type="match status" value="1"/>
</dbReference>
<feature type="domain" description="Glycosyltransferase 2-like" evidence="2">
    <location>
        <begin position="7"/>
        <end position="165"/>
    </location>
</feature>
<sequence>MLEKLVIYMPALNEEATIYKVIQSIPKSFEGFNLTEVLVINDGSSDNTVEEAKKAGATVLSHNKNKGVGEAFQTALNYALKTKADVLVSIDADGQFDVNQIAELINPIVLQQADFCLGIRFSGGKPDNMPGIKFWGNKQVNKIVSFVSKTKIYDASCGFRAYSKDTLLSLNLHGSFTYTHETILDLLDKGFKVAQIPITVLYFEDRVSRVANNLFKYAYKTSSIIFKSLKDYRPLQFFLGIATVIFLIAMFFGGWALLHWIIYNTITPYKSFGIIGLSLLGMSVIITIFAFMADMLGRIRKNQEKILYFLKQTHFEDPKK</sequence>
<keyword evidence="4" id="KW-1185">Reference proteome</keyword>
<proteinExistence type="predicted"/>
<evidence type="ECO:0000313" key="4">
    <source>
        <dbReference type="Proteomes" id="UP000249620"/>
    </source>
</evidence>
<dbReference type="SUPFAM" id="SSF53448">
    <property type="entry name" value="Nucleotide-diphospho-sugar transferases"/>
    <property type="match status" value="1"/>
</dbReference>
<dbReference type="PANTHER" id="PTHR48090">
    <property type="entry name" value="UNDECAPRENYL-PHOSPHATE 4-DEOXY-4-FORMAMIDO-L-ARABINOSE TRANSFERASE-RELATED"/>
    <property type="match status" value="1"/>
</dbReference>
<dbReference type="AlphaFoldDB" id="A0A327YQR8"/>
<dbReference type="InterPro" id="IPR001173">
    <property type="entry name" value="Glyco_trans_2-like"/>
</dbReference>
<gene>
    <name evidence="3" type="ORF">B0I03_104192</name>
</gene>
<feature type="transmembrane region" description="Helical" evidence="1">
    <location>
        <begin position="237"/>
        <end position="262"/>
    </location>
</feature>
<dbReference type="InterPro" id="IPR029044">
    <property type="entry name" value="Nucleotide-diphossugar_trans"/>
</dbReference>
<name>A0A327YQR8_9FLAO</name>
<dbReference type="RefSeq" id="WP_111566881.1">
    <property type="nucleotide sequence ID" value="NZ_QLMI01000004.1"/>
</dbReference>
<dbReference type="PANTHER" id="PTHR48090:SF6">
    <property type="entry name" value="SLR5056 PROTEIN"/>
    <property type="match status" value="1"/>
</dbReference>
<feature type="transmembrane region" description="Helical" evidence="1">
    <location>
        <begin position="274"/>
        <end position="293"/>
    </location>
</feature>
<dbReference type="InterPro" id="IPR050256">
    <property type="entry name" value="Glycosyltransferase_2"/>
</dbReference>
<keyword evidence="1" id="KW-1133">Transmembrane helix</keyword>
<protein>
    <submittedName>
        <fullName evidence="3">Glycosyltransferase involved in cell wall biosynthesis</fullName>
    </submittedName>
</protein>